<comment type="caution">
    <text evidence="11">The sequence shown here is derived from an EMBL/GenBank/DDBJ whole genome shotgun (WGS) entry which is preliminary data.</text>
</comment>
<keyword evidence="8" id="KW-0067">ATP-binding</keyword>
<evidence type="ECO:0000313" key="11">
    <source>
        <dbReference type="EMBL" id="MSU89435.1"/>
    </source>
</evidence>
<keyword evidence="11" id="KW-0808">Transferase</keyword>
<dbReference type="Pfam" id="PF02367">
    <property type="entry name" value="TsaE"/>
    <property type="match status" value="1"/>
</dbReference>
<gene>
    <name evidence="11" type="primary">tsaE</name>
    <name evidence="11" type="ORF">GE300_07375</name>
</gene>
<accession>A0A6L5Z013</accession>
<keyword evidence="4" id="KW-0963">Cytoplasm</keyword>
<keyword evidence="6" id="KW-0479">Metal-binding</keyword>
<dbReference type="EMBL" id="WIND01000004">
    <property type="protein sequence ID" value="MSU89435.1"/>
    <property type="molecule type" value="Genomic_DNA"/>
</dbReference>
<proteinExistence type="inferred from homology"/>
<evidence type="ECO:0000256" key="6">
    <source>
        <dbReference type="ARBA" id="ARBA00022723"/>
    </source>
</evidence>
<dbReference type="PANTHER" id="PTHR33540">
    <property type="entry name" value="TRNA THREONYLCARBAMOYLADENOSINE BIOSYNTHESIS PROTEIN TSAE"/>
    <property type="match status" value="1"/>
</dbReference>
<dbReference type="NCBIfam" id="TIGR00150">
    <property type="entry name" value="T6A_YjeE"/>
    <property type="match status" value="1"/>
</dbReference>
<dbReference type="AlphaFoldDB" id="A0A6L5Z013"/>
<keyword evidence="7" id="KW-0547">Nucleotide-binding</keyword>
<dbReference type="GO" id="GO:0002949">
    <property type="term" value="P:tRNA threonylcarbamoyladenosine modification"/>
    <property type="evidence" value="ECO:0007669"/>
    <property type="project" value="InterPro"/>
</dbReference>
<dbReference type="Proteomes" id="UP000474957">
    <property type="component" value="Unassembled WGS sequence"/>
</dbReference>
<comment type="subcellular location">
    <subcellularLocation>
        <location evidence="1">Cytoplasm</location>
    </subcellularLocation>
</comment>
<dbReference type="InterPro" id="IPR027417">
    <property type="entry name" value="P-loop_NTPase"/>
</dbReference>
<sequence>MTHRRTGVDRTRTLRSQAETESLAAALALALAPGDAVLLSGPVGAGKSAFARAAIRARQASTGLTPEEVPSPSYTLVQAYDAGGVEIWHADLYRLSDPDELVELGLDEAFTRAIVFLEWPERLGEAAPARALRLDLRPDPAADDVRQLRVRAAGGGWDAALAALAMADAA</sequence>
<evidence type="ECO:0000313" key="12">
    <source>
        <dbReference type="Proteomes" id="UP000474957"/>
    </source>
</evidence>
<comment type="similarity">
    <text evidence="2">Belongs to the TsaE family.</text>
</comment>
<dbReference type="GO" id="GO:0005737">
    <property type="term" value="C:cytoplasm"/>
    <property type="evidence" value="ECO:0007669"/>
    <property type="project" value="UniProtKB-SubCell"/>
</dbReference>
<evidence type="ECO:0000256" key="3">
    <source>
        <dbReference type="ARBA" id="ARBA00019010"/>
    </source>
</evidence>
<evidence type="ECO:0000256" key="2">
    <source>
        <dbReference type="ARBA" id="ARBA00007599"/>
    </source>
</evidence>
<name>A0A6L5Z013_9RHOB</name>
<evidence type="ECO:0000256" key="5">
    <source>
        <dbReference type="ARBA" id="ARBA00022694"/>
    </source>
</evidence>
<evidence type="ECO:0000256" key="4">
    <source>
        <dbReference type="ARBA" id="ARBA00022490"/>
    </source>
</evidence>
<protein>
    <recommendedName>
        <fullName evidence="3">tRNA threonylcarbamoyladenosine biosynthesis protein TsaE</fullName>
    </recommendedName>
    <alternativeName>
        <fullName evidence="10">t(6)A37 threonylcarbamoyladenosine biosynthesis protein TsaE</fullName>
    </alternativeName>
</protein>
<dbReference type="GO" id="GO:0046872">
    <property type="term" value="F:metal ion binding"/>
    <property type="evidence" value="ECO:0007669"/>
    <property type="project" value="UniProtKB-KW"/>
</dbReference>
<evidence type="ECO:0000256" key="9">
    <source>
        <dbReference type="ARBA" id="ARBA00022842"/>
    </source>
</evidence>
<dbReference type="Gene3D" id="3.40.50.300">
    <property type="entry name" value="P-loop containing nucleotide triphosphate hydrolases"/>
    <property type="match status" value="1"/>
</dbReference>
<organism evidence="11 12">
    <name type="scientific">Halovulum marinum</name>
    <dbReference type="NCBI Taxonomy" id="2662447"/>
    <lineage>
        <taxon>Bacteria</taxon>
        <taxon>Pseudomonadati</taxon>
        <taxon>Pseudomonadota</taxon>
        <taxon>Alphaproteobacteria</taxon>
        <taxon>Rhodobacterales</taxon>
        <taxon>Paracoccaceae</taxon>
        <taxon>Halovulum</taxon>
    </lineage>
</organism>
<dbReference type="InterPro" id="IPR003442">
    <property type="entry name" value="T6A_TsaE"/>
</dbReference>
<dbReference type="PANTHER" id="PTHR33540:SF2">
    <property type="entry name" value="TRNA THREONYLCARBAMOYLADENOSINE BIOSYNTHESIS PROTEIN TSAE"/>
    <property type="match status" value="1"/>
</dbReference>
<dbReference type="GO" id="GO:0016740">
    <property type="term" value="F:transferase activity"/>
    <property type="evidence" value="ECO:0007669"/>
    <property type="project" value="UniProtKB-KW"/>
</dbReference>
<keyword evidence="5" id="KW-0819">tRNA processing</keyword>
<evidence type="ECO:0000256" key="7">
    <source>
        <dbReference type="ARBA" id="ARBA00022741"/>
    </source>
</evidence>
<evidence type="ECO:0000256" key="1">
    <source>
        <dbReference type="ARBA" id="ARBA00004496"/>
    </source>
</evidence>
<dbReference type="GO" id="GO:0005524">
    <property type="term" value="F:ATP binding"/>
    <property type="evidence" value="ECO:0007669"/>
    <property type="project" value="UniProtKB-KW"/>
</dbReference>
<evidence type="ECO:0000256" key="10">
    <source>
        <dbReference type="ARBA" id="ARBA00032441"/>
    </source>
</evidence>
<reference evidence="11 12" key="1">
    <citation type="submission" date="2019-10" db="EMBL/GenBank/DDBJ databases">
        <title>Cognatihalovulum marinum gen. nov. sp. nov., a new member of the family Rhodobacteraceae isolated from deep seawater of the Northwest Indian Ocean.</title>
        <authorList>
            <person name="Ruan C."/>
            <person name="Wang J."/>
            <person name="Zheng X."/>
            <person name="Song L."/>
            <person name="Zhu Y."/>
            <person name="Huang Y."/>
            <person name="Lu Z."/>
            <person name="Du W."/>
            <person name="Huang L."/>
            <person name="Dai X."/>
        </authorList>
    </citation>
    <scope>NUCLEOTIDE SEQUENCE [LARGE SCALE GENOMIC DNA]</scope>
    <source>
        <strain evidence="11 12">2CG4</strain>
    </source>
</reference>
<evidence type="ECO:0000256" key="8">
    <source>
        <dbReference type="ARBA" id="ARBA00022840"/>
    </source>
</evidence>
<keyword evidence="12" id="KW-1185">Reference proteome</keyword>
<keyword evidence="9" id="KW-0460">Magnesium</keyword>
<dbReference type="SUPFAM" id="SSF52540">
    <property type="entry name" value="P-loop containing nucleoside triphosphate hydrolases"/>
    <property type="match status" value="1"/>
</dbReference>